<protein>
    <recommendedName>
        <fullName evidence="5">Extracellular membrane protein CFEM domain-containing protein</fullName>
    </recommendedName>
</protein>
<dbReference type="AlphaFoldDB" id="A0A6A5VIY5"/>
<feature type="compositionally biased region" description="Polar residues" evidence="1">
    <location>
        <begin position="129"/>
        <end position="145"/>
    </location>
</feature>
<feature type="signal peptide" evidence="2">
    <location>
        <begin position="1"/>
        <end position="20"/>
    </location>
</feature>
<feature type="compositionally biased region" description="Polar residues" evidence="1">
    <location>
        <begin position="188"/>
        <end position="211"/>
    </location>
</feature>
<evidence type="ECO:0008006" key="5">
    <source>
        <dbReference type="Google" id="ProtNLM"/>
    </source>
</evidence>
<evidence type="ECO:0000256" key="1">
    <source>
        <dbReference type="SAM" id="MobiDB-lite"/>
    </source>
</evidence>
<feature type="compositionally biased region" description="Low complexity" evidence="1">
    <location>
        <begin position="212"/>
        <end position="224"/>
    </location>
</feature>
<feature type="region of interest" description="Disordered" evidence="1">
    <location>
        <begin position="188"/>
        <end position="239"/>
    </location>
</feature>
<accession>A0A6A5VIY5</accession>
<feature type="chain" id="PRO_5025332239" description="Extracellular membrane protein CFEM domain-containing protein" evidence="2">
    <location>
        <begin position="21"/>
        <end position="266"/>
    </location>
</feature>
<name>A0A6A5VIY5_9PLEO</name>
<feature type="compositionally biased region" description="Low complexity" evidence="1">
    <location>
        <begin position="114"/>
        <end position="124"/>
    </location>
</feature>
<keyword evidence="4" id="KW-1185">Reference proteome</keyword>
<organism evidence="3 4">
    <name type="scientific">Bimuria novae-zelandiae CBS 107.79</name>
    <dbReference type="NCBI Taxonomy" id="1447943"/>
    <lineage>
        <taxon>Eukaryota</taxon>
        <taxon>Fungi</taxon>
        <taxon>Dikarya</taxon>
        <taxon>Ascomycota</taxon>
        <taxon>Pezizomycotina</taxon>
        <taxon>Dothideomycetes</taxon>
        <taxon>Pleosporomycetidae</taxon>
        <taxon>Pleosporales</taxon>
        <taxon>Massarineae</taxon>
        <taxon>Didymosphaeriaceae</taxon>
        <taxon>Bimuria</taxon>
    </lineage>
</organism>
<evidence type="ECO:0000313" key="4">
    <source>
        <dbReference type="Proteomes" id="UP000800036"/>
    </source>
</evidence>
<feature type="region of interest" description="Disordered" evidence="1">
    <location>
        <begin position="114"/>
        <end position="148"/>
    </location>
</feature>
<evidence type="ECO:0000313" key="3">
    <source>
        <dbReference type="EMBL" id="KAF1974986.1"/>
    </source>
</evidence>
<keyword evidence="2" id="KW-0732">Signal</keyword>
<reference evidence="3" key="1">
    <citation type="journal article" date="2020" name="Stud. Mycol.">
        <title>101 Dothideomycetes genomes: a test case for predicting lifestyles and emergence of pathogens.</title>
        <authorList>
            <person name="Haridas S."/>
            <person name="Albert R."/>
            <person name="Binder M."/>
            <person name="Bloem J."/>
            <person name="Labutti K."/>
            <person name="Salamov A."/>
            <person name="Andreopoulos B."/>
            <person name="Baker S."/>
            <person name="Barry K."/>
            <person name="Bills G."/>
            <person name="Bluhm B."/>
            <person name="Cannon C."/>
            <person name="Castanera R."/>
            <person name="Culley D."/>
            <person name="Daum C."/>
            <person name="Ezra D."/>
            <person name="Gonzalez J."/>
            <person name="Henrissat B."/>
            <person name="Kuo A."/>
            <person name="Liang C."/>
            <person name="Lipzen A."/>
            <person name="Lutzoni F."/>
            <person name="Magnuson J."/>
            <person name="Mondo S."/>
            <person name="Nolan M."/>
            <person name="Ohm R."/>
            <person name="Pangilinan J."/>
            <person name="Park H.-J."/>
            <person name="Ramirez L."/>
            <person name="Alfaro M."/>
            <person name="Sun H."/>
            <person name="Tritt A."/>
            <person name="Yoshinaga Y."/>
            <person name="Zwiers L.-H."/>
            <person name="Turgeon B."/>
            <person name="Goodwin S."/>
            <person name="Spatafora J."/>
            <person name="Crous P."/>
            <person name="Grigoriev I."/>
        </authorList>
    </citation>
    <scope>NUCLEOTIDE SEQUENCE</scope>
    <source>
        <strain evidence="3">CBS 107.79</strain>
    </source>
</reference>
<proteinExistence type="predicted"/>
<dbReference type="EMBL" id="ML976672">
    <property type="protein sequence ID" value="KAF1974986.1"/>
    <property type="molecule type" value="Genomic_DNA"/>
</dbReference>
<dbReference type="OrthoDB" id="3695248at2759"/>
<gene>
    <name evidence="3" type="ORF">BU23DRAFT_597951</name>
</gene>
<sequence>MWFSIAAALVVVSLIVEAAAHGRGGWDWVHGLPSCWGNCLDESGCNSRRCICDSSQDGDYLTSAVECMVRSCDADGLTIALSFLAPLQMYCMATGDGIPGPAISSAYACATATTPASTATPSPTRKVPHSTQTRQTTKEANNGLESTITSTVTLTTTNGDGNTVQVLIPIEMGPSTMITGEIITSTLGSESNSVPATTSNAEPATEPTSALPSQTQNSPSSSSTARPTNIGNGSPFDLSTGEGAAQRGLSASLYGAFILLGAFLRI</sequence>
<evidence type="ECO:0000256" key="2">
    <source>
        <dbReference type="SAM" id="SignalP"/>
    </source>
</evidence>
<dbReference type="Proteomes" id="UP000800036">
    <property type="component" value="Unassembled WGS sequence"/>
</dbReference>